<evidence type="ECO:0000313" key="3">
    <source>
        <dbReference type="EMBL" id="KAJ7083314.1"/>
    </source>
</evidence>
<proteinExistence type="predicted"/>
<gene>
    <name evidence="3" type="ORF">B0H15DRAFT_802794</name>
</gene>
<dbReference type="PROSITE" id="PS51194">
    <property type="entry name" value="HELICASE_CTER"/>
    <property type="match status" value="1"/>
</dbReference>
<dbReference type="Pfam" id="PF00271">
    <property type="entry name" value="Helicase_C"/>
    <property type="match status" value="1"/>
</dbReference>
<dbReference type="InterPro" id="IPR001650">
    <property type="entry name" value="Helicase_C-like"/>
</dbReference>
<feature type="domain" description="Helicase C-terminal" evidence="2">
    <location>
        <begin position="121"/>
        <end position="276"/>
    </location>
</feature>
<feature type="region of interest" description="Disordered" evidence="1">
    <location>
        <begin position="276"/>
        <end position="319"/>
    </location>
</feature>
<evidence type="ECO:0000256" key="1">
    <source>
        <dbReference type="SAM" id="MobiDB-lite"/>
    </source>
</evidence>
<dbReference type="EMBL" id="JARJCN010000041">
    <property type="protein sequence ID" value="KAJ7083314.1"/>
    <property type="molecule type" value="Genomic_DNA"/>
</dbReference>
<dbReference type="AlphaFoldDB" id="A0AAD6XP49"/>
<dbReference type="Proteomes" id="UP001222325">
    <property type="component" value="Unassembled WGS sequence"/>
</dbReference>
<reference evidence="3" key="1">
    <citation type="submission" date="2023-03" db="EMBL/GenBank/DDBJ databases">
        <title>Massive genome expansion in bonnet fungi (Mycena s.s.) driven by repeated elements and novel gene families across ecological guilds.</title>
        <authorList>
            <consortium name="Lawrence Berkeley National Laboratory"/>
            <person name="Harder C.B."/>
            <person name="Miyauchi S."/>
            <person name="Viragh M."/>
            <person name="Kuo A."/>
            <person name="Thoen E."/>
            <person name="Andreopoulos B."/>
            <person name="Lu D."/>
            <person name="Skrede I."/>
            <person name="Drula E."/>
            <person name="Henrissat B."/>
            <person name="Morin E."/>
            <person name="Kohler A."/>
            <person name="Barry K."/>
            <person name="LaButti K."/>
            <person name="Morin E."/>
            <person name="Salamov A."/>
            <person name="Lipzen A."/>
            <person name="Mereny Z."/>
            <person name="Hegedus B."/>
            <person name="Baldrian P."/>
            <person name="Stursova M."/>
            <person name="Weitz H."/>
            <person name="Taylor A."/>
            <person name="Grigoriev I.V."/>
            <person name="Nagy L.G."/>
            <person name="Martin F."/>
            <person name="Kauserud H."/>
        </authorList>
    </citation>
    <scope>NUCLEOTIDE SEQUENCE</scope>
    <source>
        <strain evidence="3">CBHHK173m</strain>
    </source>
</reference>
<accession>A0AAD6XP49</accession>
<protein>
    <recommendedName>
        <fullName evidence="2">Helicase C-terminal domain-containing protein</fullName>
    </recommendedName>
</protein>
<evidence type="ECO:0000259" key="2">
    <source>
        <dbReference type="PROSITE" id="PS51194"/>
    </source>
</evidence>
<evidence type="ECO:0000313" key="4">
    <source>
        <dbReference type="Proteomes" id="UP001222325"/>
    </source>
</evidence>
<name>A0AAD6XP49_9AGAR</name>
<dbReference type="InterPro" id="IPR027417">
    <property type="entry name" value="P-loop_NTPase"/>
</dbReference>
<organism evidence="3 4">
    <name type="scientific">Mycena belliarum</name>
    <dbReference type="NCBI Taxonomy" id="1033014"/>
    <lineage>
        <taxon>Eukaryota</taxon>
        <taxon>Fungi</taxon>
        <taxon>Dikarya</taxon>
        <taxon>Basidiomycota</taxon>
        <taxon>Agaricomycotina</taxon>
        <taxon>Agaricomycetes</taxon>
        <taxon>Agaricomycetidae</taxon>
        <taxon>Agaricales</taxon>
        <taxon>Marasmiineae</taxon>
        <taxon>Mycenaceae</taxon>
        <taxon>Mycena</taxon>
    </lineage>
</organism>
<comment type="caution">
    <text evidence="3">The sequence shown here is derived from an EMBL/GenBank/DDBJ whole genome shotgun (WGS) entry which is preliminary data.</text>
</comment>
<dbReference type="SUPFAM" id="SSF52540">
    <property type="entry name" value="P-loop containing nucleoside triphosphate hydrolases"/>
    <property type="match status" value="1"/>
</dbReference>
<dbReference type="CDD" id="cd18785">
    <property type="entry name" value="SF2_C"/>
    <property type="match status" value="1"/>
</dbReference>
<keyword evidence="4" id="KW-1185">Reference proteome</keyword>
<sequence length="543" mass="59851">MRKPAYKDFIRNGNVRARLAQFTVDELHVADEWGVEFRVEFQDIPTMRAWLPPHTTFVGLSATIEPGRQFGSCTKLMAFQPGFHVEKQDCEHRDITMIVRPIKYTSSGLEFRDLDWTVPLDLTKASDVAKLLIFVQSIDGGHRLVLYLRSLLPPHLQNDAHRLIRHHHSLACPDCKTEGLDSLYKLGDDRDCLIHVSTDVLTVGVDIPGLATVISYGKMTSASGVQQQAGRPARERGSTGKAYIYVTKADMVDALAYIKSDTGKLDKRVLTAKDPTSHVRAPVVPEDSTEGTGDAVDTAGSAAAHPQAEGALTSTTQSVTVPKKSKKLKAVTAAPGVVAKPGARTCSSLLLIFAAASRGLCVIRQTNMIYGNPGVDRDCGRCSSCIGDSVLEPRPKPTRSADGEQEIVDPAAEKVPAYMKPQLKDLKAVTEKLEASARVIQWSQPHGPDALLIGARIFLPPSVITAITTDFFLITSEEIFRCRVRDWKYAEDYTQALWNVTKVIVADLSKQLKTRHEEALEKQRDARVHNRKLCQEGANPWVR</sequence>
<dbReference type="Gene3D" id="3.40.50.300">
    <property type="entry name" value="P-loop containing nucleotide triphosphate hydrolases"/>
    <property type="match status" value="2"/>
</dbReference>